<dbReference type="STRING" id="1121345.SAMN02745217_04094"/>
<evidence type="ECO:0000313" key="2">
    <source>
        <dbReference type="Proteomes" id="UP000184612"/>
    </source>
</evidence>
<organism evidence="1 2">
    <name type="scientific">Anaerocolumna xylanovorans DSM 12503</name>
    <dbReference type="NCBI Taxonomy" id="1121345"/>
    <lineage>
        <taxon>Bacteria</taxon>
        <taxon>Bacillati</taxon>
        <taxon>Bacillota</taxon>
        <taxon>Clostridia</taxon>
        <taxon>Lachnospirales</taxon>
        <taxon>Lachnospiraceae</taxon>
        <taxon>Anaerocolumna</taxon>
    </lineage>
</organism>
<gene>
    <name evidence="1" type="ORF">SAMN02745217_04094</name>
</gene>
<dbReference type="OrthoDB" id="2046801at2"/>
<dbReference type="EMBL" id="FRFD01000013">
    <property type="protein sequence ID" value="SHO53382.1"/>
    <property type="molecule type" value="Genomic_DNA"/>
</dbReference>
<dbReference type="RefSeq" id="WP_073590723.1">
    <property type="nucleotide sequence ID" value="NZ_FRFD01000013.1"/>
</dbReference>
<proteinExistence type="predicted"/>
<dbReference type="AlphaFoldDB" id="A0A1M7YLC2"/>
<dbReference type="Proteomes" id="UP000184612">
    <property type="component" value="Unassembled WGS sequence"/>
</dbReference>
<name>A0A1M7YLC2_9FIRM</name>
<sequence length="221" mass="24850">MIISEMEKRVIDMGNLRKLEDLQANKAQQDQTDAKYRILVTQLDKHSEVMAFLKNSNNISQQNIILDEIQALIDELRKAVDSGLADKDDVKSADGKFTSLQVDSKKNWQKQYSDLTGATVSTLKVISGIESEKVNECLDKIKQADTWTLDLNTFKNLSKSLESANELIDGLGLDPDIVTFLQNMNSGKATLKDLSDKVLNWIREEDLSGRIKLSFSIGLRK</sequence>
<evidence type="ECO:0000313" key="1">
    <source>
        <dbReference type="EMBL" id="SHO53382.1"/>
    </source>
</evidence>
<reference evidence="1 2" key="1">
    <citation type="submission" date="2016-12" db="EMBL/GenBank/DDBJ databases">
        <authorList>
            <person name="Song W.-J."/>
            <person name="Kurnit D.M."/>
        </authorList>
    </citation>
    <scope>NUCLEOTIDE SEQUENCE [LARGE SCALE GENOMIC DNA]</scope>
    <source>
        <strain evidence="1 2">DSM 12503</strain>
    </source>
</reference>
<protein>
    <submittedName>
        <fullName evidence="1">Uncharacterized protein</fullName>
    </submittedName>
</protein>
<accession>A0A1M7YLC2</accession>
<keyword evidence="2" id="KW-1185">Reference proteome</keyword>